<dbReference type="InterPro" id="IPR000385">
    <property type="entry name" value="MoaA_NifB_PqqE_Fe-S-bd_CS"/>
</dbReference>
<dbReference type="Gene3D" id="3.20.20.70">
    <property type="entry name" value="Aldolase class I"/>
    <property type="match status" value="1"/>
</dbReference>
<evidence type="ECO:0000256" key="1">
    <source>
        <dbReference type="ARBA" id="ARBA00001966"/>
    </source>
</evidence>
<dbReference type="InterPro" id="IPR013785">
    <property type="entry name" value="Aldolase_TIM"/>
</dbReference>
<dbReference type="Pfam" id="PF04055">
    <property type="entry name" value="Radical_SAM"/>
    <property type="match status" value="1"/>
</dbReference>
<dbReference type="Proteomes" id="UP000627166">
    <property type="component" value="Unassembled WGS sequence"/>
</dbReference>
<keyword evidence="4" id="KW-0479">Metal-binding</keyword>
<evidence type="ECO:0000259" key="9">
    <source>
        <dbReference type="Pfam" id="PF13186"/>
    </source>
</evidence>
<keyword evidence="11" id="KW-1185">Reference proteome</keyword>
<dbReference type="CDD" id="cd01335">
    <property type="entry name" value="Radical_SAM"/>
    <property type="match status" value="1"/>
</dbReference>
<dbReference type="SFLD" id="SFLDS00029">
    <property type="entry name" value="Radical_SAM"/>
    <property type="match status" value="1"/>
</dbReference>
<dbReference type="InterPro" id="IPR058240">
    <property type="entry name" value="rSAM_sf"/>
</dbReference>
<gene>
    <name evidence="10" type="ORF">H9637_07430</name>
</gene>
<dbReference type="InterPro" id="IPR050377">
    <property type="entry name" value="Radical_SAM_PqqE_MftC-like"/>
</dbReference>
<evidence type="ECO:0000256" key="7">
    <source>
        <dbReference type="ARBA" id="ARBA00023014"/>
    </source>
</evidence>
<comment type="caution">
    <text evidence="10">The sequence shown here is derived from an EMBL/GenBank/DDBJ whole genome shotgun (WGS) entry which is preliminary data.</text>
</comment>
<dbReference type="InterPro" id="IPR023885">
    <property type="entry name" value="4Fe4S-binding_SPASM_dom"/>
</dbReference>
<keyword evidence="3" id="KW-0949">S-adenosyl-L-methionine</keyword>
<dbReference type="PANTHER" id="PTHR11228">
    <property type="entry name" value="RADICAL SAM DOMAIN PROTEIN"/>
    <property type="match status" value="1"/>
</dbReference>
<evidence type="ECO:0000313" key="10">
    <source>
        <dbReference type="EMBL" id="MBD8046873.1"/>
    </source>
</evidence>
<protein>
    <submittedName>
        <fullName evidence="10">Radical SAM protein</fullName>
    </submittedName>
</protein>
<evidence type="ECO:0000256" key="3">
    <source>
        <dbReference type="ARBA" id="ARBA00022691"/>
    </source>
</evidence>
<evidence type="ECO:0000256" key="6">
    <source>
        <dbReference type="ARBA" id="ARBA00023004"/>
    </source>
</evidence>
<dbReference type="Pfam" id="PF13186">
    <property type="entry name" value="SPASM"/>
    <property type="match status" value="1"/>
</dbReference>
<keyword evidence="2" id="KW-0004">4Fe-4S</keyword>
<dbReference type="SUPFAM" id="SSF102114">
    <property type="entry name" value="Radical SAM enzymes"/>
    <property type="match status" value="1"/>
</dbReference>
<dbReference type="PANTHER" id="PTHR11228:SF7">
    <property type="entry name" value="PQQA PEPTIDE CYCLASE"/>
    <property type="match status" value="1"/>
</dbReference>
<dbReference type="EMBL" id="JACSQB010000052">
    <property type="protein sequence ID" value="MBD8046873.1"/>
    <property type="molecule type" value="Genomic_DNA"/>
</dbReference>
<feature type="domain" description="4Fe4S-binding SPASM" evidence="9">
    <location>
        <begin position="237"/>
        <end position="286"/>
    </location>
</feature>
<sequence length="302" mass="35409">MIENKLEFIQSIINKKSKSIGIELTTYCPLNCIYCTRKLVNRKDKNLSLNQFAELKKSLQEFDNIIICGIGEPMVYPYIYDVIPDLKQRILFITSGTVKIDFKRLNAAKNIDVIIFSVDEPTREGMNKIANNYDWDNLIHNLNNVRKSGIMVTMINCTINRFNYKNIPKMIQFAKENKVKAINFTLDINKNDFKTVNKKDLAYYLSYTNDSKLNKGIMITNSTNSLKCLSWDRIIPYITLEGKVYPCCIGVKNEFYLGNIFKNSFDEIWNNTNYKNFKKCDFCLECSMFKDYKNEDYYKEVK</sequence>
<keyword evidence="6" id="KW-0408">Iron</keyword>
<evidence type="ECO:0000256" key="2">
    <source>
        <dbReference type="ARBA" id="ARBA00022485"/>
    </source>
</evidence>
<evidence type="ECO:0000256" key="5">
    <source>
        <dbReference type="ARBA" id="ARBA00023002"/>
    </source>
</evidence>
<comment type="cofactor">
    <cofactor evidence="1">
        <name>[4Fe-4S] cluster</name>
        <dbReference type="ChEBI" id="CHEBI:49883"/>
    </cofactor>
</comment>
<dbReference type="InterPro" id="IPR007197">
    <property type="entry name" value="rSAM"/>
</dbReference>
<keyword evidence="5" id="KW-0560">Oxidoreductase</keyword>
<dbReference type="RefSeq" id="WP_191739849.1">
    <property type="nucleotide sequence ID" value="NZ_JACSQB010000052.1"/>
</dbReference>
<reference evidence="10 11" key="1">
    <citation type="submission" date="2020-08" db="EMBL/GenBank/DDBJ databases">
        <title>A Genomic Blueprint of the Chicken Gut Microbiome.</title>
        <authorList>
            <person name="Gilroy R."/>
            <person name="Ravi A."/>
            <person name="Getino M."/>
            <person name="Pursley I."/>
            <person name="Horton D.L."/>
            <person name="Alikhan N.-F."/>
            <person name="Baker D."/>
            <person name="Gharbi K."/>
            <person name="Hall N."/>
            <person name="Watson M."/>
            <person name="Adriaenssens E.M."/>
            <person name="Foster-Nyarko E."/>
            <person name="Jarju S."/>
            <person name="Secka A."/>
            <person name="Antonio M."/>
            <person name="Oren A."/>
            <person name="Chaudhuri R."/>
            <person name="La Ragione R.M."/>
            <person name="Hildebrand F."/>
            <person name="Pallen M.J."/>
        </authorList>
    </citation>
    <scope>NUCLEOTIDE SEQUENCE [LARGE SCALE GENOMIC DNA]</scope>
    <source>
        <strain evidence="10 11">N37</strain>
    </source>
</reference>
<dbReference type="SFLD" id="SFLDG01067">
    <property type="entry name" value="SPASM/twitch_domain_containing"/>
    <property type="match status" value="1"/>
</dbReference>
<evidence type="ECO:0000256" key="4">
    <source>
        <dbReference type="ARBA" id="ARBA00022723"/>
    </source>
</evidence>
<keyword evidence="7" id="KW-0411">Iron-sulfur</keyword>
<accession>A0ABR8YRJ3</accession>
<dbReference type="PROSITE" id="PS01305">
    <property type="entry name" value="MOAA_NIFB_PQQE"/>
    <property type="match status" value="1"/>
</dbReference>
<evidence type="ECO:0000259" key="8">
    <source>
        <dbReference type="Pfam" id="PF04055"/>
    </source>
</evidence>
<dbReference type="CDD" id="cd21109">
    <property type="entry name" value="SPASM"/>
    <property type="match status" value="1"/>
</dbReference>
<evidence type="ECO:0000313" key="11">
    <source>
        <dbReference type="Proteomes" id="UP000627166"/>
    </source>
</evidence>
<name>A0ABR8YRJ3_9CLOT</name>
<proteinExistence type="predicted"/>
<feature type="domain" description="Radical SAM core" evidence="8">
    <location>
        <begin position="22"/>
        <end position="174"/>
    </location>
</feature>
<organism evidence="10 11">
    <name type="scientific">Clostridium faecium</name>
    <dbReference type="NCBI Taxonomy" id="2762223"/>
    <lineage>
        <taxon>Bacteria</taxon>
        <taxon>Bacillati</taxon>
        <taxon>Bacillota</taxon>
        <taxon>Clostridia</taxon>
        <taxon>Eubacteriales</taxon>
        <taxon>Clostridiaceae</taxon>
        <taxon>Clostridium</taxon>
    </lineage>
</organism>